<sequence length="187" mass="21201">MMAENLEPRMNANERQYSSPAPAERRGRVLLTVQRATHLIRVYSRSFAVSILLLLAASSALADPAKDQARAEALFREVRCIQCQSESIADSHAPIAGDMRRQIREDIAAGKDDSQIREELRARYSDYVLFRPRFALSNLMLWVLPPLIVLLGAALLLWLSKRSKASRSYDLTQAETEKLREIMKSDD</sequence>
<dbReference type="HOGENOM" id="CLU_107187_2_0_5"/>
<dbReference type="GO" id="GO:0005886">
    <property type="term" value="C:plasma membrane"/>
    <property type="evidence" value="ECO:0007669"/>
    <property type="project" value="TreeGrafter"/>
</dbReference>
<organism evidence="10 11">
    <name type="scientific">Asticcacaulis biprosthecium C19</name>
    <dbReference type="NCBI Taxonomy" id="715226"/>
    <lineage>
        <taxon>Bacteria</taxon>
        <taxon>Pseudomonadati</taxon>
        <taxon>Pseudomonadota</taxon>
        <taxon>Alphaproteobacteria</taxon>
        <taxon>Caulobacterales</taxon>
        <taxon>Caulobacteraceae</taxon>
        <taxon>Asticcacaulis</taxon>
    </lineage>
</organism>
<dbReference type="InterPro" id="IPR038297">
    <property type="entry name" value="CcmH/CycL/NrfF/Ccl2_sf"/>
</dbReference>
<evidence type="ECO:0000256" key="8">
    <source>
        <dbReference type="SAM" id="MobiDB-lite"/>
    </source>
</evidence>
<evidence type="ECO:0000313" key="10">
    <source>
        <dbReference type="EMBL" id="EGF91294.1"/>
    </source>
</evidence>
<keyword evidence="2 7" id="KW-0349">Heme</keyword>
<name>F4QPN6_9CAUL</name>
<dbReference type="Proteomes" id="UP000006512">
    <property type="component" value="Unassembled WGS sequence"/>
</dbReference>
<dbReference type="AlphaFoldDB" id="F4QPN6"/>
<reference evidence="11" key="1">
    <citation type="submission" date="2011-03" db="EMBL/GenBank/DDBJ databases">
        <title>Draft genome sequence of Brevundimonas diminuta.</title>
        <authorList>
            <person name="Brown P.J.B."/>
            <person name="Buechlein A."/>
            <person name="Hemmerich C."/>
            <person name="Brun Y.V."/>
        </authorList>
    </citation>
    <scope>NUCLEOTIDE SEQUENCE [LARGE SCALE GENOMIC DNA]</scope>
    <source>
        <strain evidence="11">C19</strain>
    </source>
</reference>
<comment type="similarity">
    <text evidence="1 7">Belongs to the CcmH/CycL/Ccl2/NrfF family.</text>
</comment>
<evidence type="ECO:0000259" key="9">
    <source>
        <dbReference type="Pfam" id="PF03918"/>
    </source>
</evidence>
<evidence type="ECO:0000256" key="5">
    <source>
        <dbReference type="ARBA" id="ARBA00022748"/>
    </source>
</evidence>
<feature type="domain" description="CcmH/CycL/Ccl2/NrfF N-terminal" evidence="9">
    <location>
        <begin position="58"/>
        <end position="183"/>
    </location>
</feature>
<evidence type="ECO:0000256" key="4">
    <source>
        <dbReference type="ARBA" id="ARBA00022729"/>
    </source>
</evidence>
<keyword evidence="7" id="KW-0472">Membrane</keyword>
<dbReference type="PANTHER" id="PTHR47870">
    <property type="entry name" value="CYTOCHROME C-TYPE BIOGENESIS PROTEIN CCMH"/>
    <property type="match status" value="1"/>
</dbReference>
<keyword evidence="5" id="KW-0201">Cytochrome c-type biogenesis</keyword>
<keyword evidence="6 7" id="KW-0408">Iron</keyword>
<gene>
    <name evidence="10" type="ORF">ABI_27090</name>
</gene>
<accession>F4QPN6</accession>
<keyword evidence="11" id="KW-1185">Reference proteome</keyword>
<dbReference type="EMBL" id="GL883078">
    <property type="protein sequence ID" value="EGF91294.1"/>
    <property type="molecule type" value="Genomic_DNA"/>
</dbReference>
<dbReference type="CDD" id="cd16378">
    <property type="entry name" value="CcmH_N"/>
    <property type="match status" value="1"/>
</dbReference>
<dbReference type="PANTHER" id="PTHR47870:SF1">
    <property type="entry name" value="CYTOCHROME C-TYPE BIOGENESIS PROTEIN CCMH"/>
    <property type="match status" value="1"/>
</dbReference>
<dbReference type="InterPro" id="IPR005616">
    <property type="entry name" value="CcmH/CycL/Ccl2/NrfF_N"/>
</dbReference>
<proteinExistence type="inferred from homology"/>
<feature type="region of interest" description="Disordered" evidence="8">
    <location>
        <begin position="1"/>
        <end position="23"/>
    </location>
</feature>
<dbReference type="Pfam" id="PF03918">
    <property type="entry name" value="CcmH"/>
    <property type="match status" value="1"/>
</dbReference>
<dbReference type="STRING" id="715226.ABI_27090"/>
<dbReference type="Gene3D" id="1.10.8.640">
    <property type="entry name" value="Cytochrome C biogenesis protein"/>
    <property type="match status" value="1"/>
</dbReference>
<dbReference type="GO" id="GO:0017004">
    <property type="term" value="P:cytochrome complex assembly"/>
    <property type="evidence" value="ECO:0007669"/>
    <property type="project" value="UniProtKB-KW"/>
</dbReference>
<comment type="function">
    <text evidence="7">Possible subunit of a heme lyase.</text>
</comment>
<feature type="transmembrane region" description="Helical" evidence="7">
    <location>
        <begin position="139"/>
        <end position="159"/>
    </location>
</feature>
<evidence type="ECO:0000313" key="11">
    <source>
        <dbReference type="Proteomes" id="UP000006512"/>
    </source>
</evidence>
<dbReference type="GO" id="GO:0046872">
    <property type="term" value="F:metal ion binding"/>
    <property type="evidence" value="ECO:0007669"/>
    <property type="project" value="UniProtKB-KW"/>
</dbReference>
<protein>
    <recommendedName>
        <fullName evidence="7">Cytochrome c-type biogenesis protein</fullName>
    </recommendedName>
</protein>
<evidence type="ECO:0000256" key="1">
    <source>
        <dbReference type="ARBA" id="ARBA00010342"/>
    </source>
</evidence>
<keyword evidence="3 7" id="KW-0479">Metal-binding</keyword>
<keyword evidence="7" id="KW-1133">Transmembrane helix</keyword>
<keyword evidence="7" id="KW-0812">Transmembrane</keyword>
<dbReference type="InterPro" id="IPR051263">
    <property type="entry name" value="C-type_cytochrome_biogenesis"/>
</dbReference>
<evidence type="ECO:0000256" key="7">
    <source>
        <dbReference type="RuleBase" id="RU364112"/>
    </source>
</evidence>
<evidence type="ECO:0000256" key="2">
    <source>
        <dbReference type="ARBA" id="ARBA00022617"/>
    </source>
</evidence>
<dbReference type="eggNOG" id="COG3088">
    <property type="taxonomic scope" value="Bacteria"/>
</dbReference>
<evidence type="ECO:0000256" key="3">
    <source>
        <dbReference type="ARBA" id="ARBA00022723"/>
    </source>
</evidence>
<evidence type="ECO:0000256" key="6">
    <source>
        <dbReference type="ARBA" id="ARBA00023004"/>
    </source>
</evidence>
<keyword evidence="4 7" id="KW-0732">Signal</keyword>